<evidence type="ECO:0000256" key="1">
    <source>
        <dbReference type="SAM" id="Coils"/>
    </source>
</evidence>
<reference evidence="3" key="1">
    <citation type="submission" date="2019-10" db="EMBL/GenBank/DDBJ databases">
        <title>Conservation and host-specific expression of non-tandemly repeated heterogenous ribosome RNA gene in arbuscular mycorrhizal fungi.</title>
        <authorList>
            <person name="Maeda T."/>
            <person name="Kobayashi Y."/>
            <person name="Nakagawa T."/>
            <person name="Ezawa T."/>
            <person name="Yamaguchi K."/>
            <person name="Bino T."/>
            <person name="Nishimoto Y."/>
            <person name="Shigenobu S."/>
            <person name="Kawaguchi M."/>
        </authorList>
    </citation>
    <scope>NUCLEOTIDE SEQUENCE</scope>
    <source>
        <strain evidence="3">HR1</strain>
    </source>
</reference>
<dbReference type="Proteomes" id="UP000615446">
    <property type="component" value="Unassembled WGS sequence"/>
</dbReference>
<evidence type="ECO:0000313" key="4">
    <source>
        <dbReference type="Proteomes" id="UP000615446"/>
    </source>
</evidence>
<dbReference type="EMBL" id="BLAL01000261">
    <property type="protein sequence ID" value="GES97915.1"/>
    <property type="molecule type" value="Genomic_DNA"/>
</dbReference>
<name>A0A8H3M4M2_9GLOM</name>
<evidence type="ECO:0000256" key="2">
    <source>
        <dbReference type="SAM" id="MobiDB-lite"/>
    </source>
</evidence>
<proteinExistence type="predicted"/>
<evidence type="ECO:0008006" key="5">
    <source>
        <dbReference type="Google" id="ProtNLM"/>
    </source>
</evidence>
<dbReference type="AlphaFoldDB" id="A0A8H3M4M2"/>
<gene>
    <name evidence="3" type="ORF">RCL2_002448300</name>
</gene>
<keyword evidence="1" id="KW-0175">Coiled coil</keyword>
<feature type="compositionally biased region" description="Polar residues" evidence="2">
    <location>
        <begin position="226"/>
        <end position="241"/>
    </location>
</feature>
<feature type="region of interest" description="Disordered" evidence="2">
    <location>
        <begin position="178"/>
        <end position="241"/>
    </location>
</feature>
<feature type="coiled-coil region" evidence="1">
    <location>
        <begin position="59"/>
        <end position="121"/>
    </location>
</feature>
<comment type="caution">
    <text evidence="3">The sequence shown here is derived from an EMBL/GenBank/DDBJ whole genome shotgun (WGS) entry which is preliminary data.</text>
</comment>
<evidence type="ECO:0000313" key="3">
    <source>
        <dbReference type="EMBL" id="GES97915.1"/>
    </source>
</evidence>
<accession>A0A8H3M4M2</accession>
<feature type="compositionally biased region" description="Basic and acidic residues" evidence="2">
    <location>
        <begin position="178"/>
        <end position="191"/>
    </location>
</feature>
<dbReference type="OrthoDB" id="2437236at2759"/>
<organism evidence="3 4">
    <name type="scientific">Rhizophagus clarus</name>
    <dbReference type="NCBI Taxonomy" id="94130"/>
    <lineage>
        <taxon>Eukaryota</taxon>
        <taxon>Fungi</taxon>
        <taxon>Fungi incertae sedis</taxon>
        <taxon>Mucoromycota</taxon>
        <taxon>Glomeromycotina</taxon>
        <taxon>Glomeromycetes</taxon>
        <taxon>Glomerales</taxon>
        <taxon>Glomeraceae</taxon>
        <taxon>Rhizophagus</taxon>
    </lineage>
</organism>
<sequence length="457" mass="51809">MSHETENINLRLVNINVWANEIGLELMLGYYVSIDSLDERNTCVEFKPKMLYIVSNIFLMGYGDLLSNMQSELDSLEQRVVELLAENADIKAENVKVKAENAKLRQAMEENETRLAKLEQSDKEKAKLIAELNCDVGKIKQERVVVDVATQPSTSNKSLEDRKTDEFLVSVSKKKVSDMMRQRNREKKLLHESAPSCRDQDEHSTSQNTSNIPLEDPNDSVETEANKSNSQSLGETIPEVTSQVLPKETKVSHDYIIAQDFIQEVTSELIDEDDIQVIDGNQELTTDMTIEVELAHLFLKVSIEGKNTTQAKQKEILCRHLYGKKFEESIQEIIAGDNVSDQTARKQLFQDIIKHLSGITLETLRKRTQRAIKIYKLFEKIGVDRIKNIKSYSADSISKFTKSQIQIILDYFSGSGYADMELKKPNSYSGCKNTEKVRPKVPLEKSQGGTRAMLGFG</sequence>
<protein>
    <recommendedName>
        <fullName evidence="5">DUF4806 domain-containing protein</fullName>
    </recommendedName>
</protein>